<evidence type="ECO:0000259" key="1">
    <source>
        <dbReference type="Pfam" id="PF20597"/>
    </source>
</evidence>
<organism evidence="2 3">
    <name type="scientific">Photobacterium sanctipauli</name>
    <dbReference type="NCBI Taxonomy" id="1342794"/>
    <lineage>
        <taxon>Bacteria</taxon>
        <taxon>Pseudomonadati</taxon>
        <taxon>Pseudomonadota</taxon>
        <taxon>Gammaproteobacteria</taxon>
        <taxon>Vibrionales</taxon>
        <taxon>Vibrionaceae</taxon>
        <taxon>Photobacterium</taxon>
    </lineage>
</organism>
<proteinExistence type="predicted"/>
<dbReference type="AlphaFoldDB" id="A0A2T3NY03"/>
<gene>
    <name evidence="2" type="ORF">C9I98_04215</name>
</gene>
<reference evidence="2 3" key="1">
    <citation type="submission" date="2018-01" db="EMBL/GenBank/DDBJ databases">
        <title>Whole genome sequencing of Histamine producing bacteria.</title>
        <authorList>
            <person name="Butler K."/>
        </authorList>
    </citation>
    <scope>NUCLEOTIDE SEQUENCE [LARGE SCALE GENOMIC DNA]</scope>
    <source>
        <strain evidence="2 3">DSM 100436</strain>
    </source>
</reference>
<dbReference type="EMBL" id="PYMA01000002">
    <property type="protein sequence ID" value="PSW21164.1"/>
    <property type="molecule type" value="Genomic_DNA"/>
</dbReference>
<comment type="caution">
    <text evidence="2">The sequence shown here is derived from an EMBL/GenBank/DDBJ whole genome shotgun (WGS) entry which is preliminary data.</text>
</comment>
<protein>
    <submittedName>
        <fullName evidence="2">Choice-of-anchor A family protein</fullName>
    </submittedName>
</protein>
<evidence type="ECO:0000313" key="3">
    <source>
        <dbReference type="Proteomes" id="UP000241771"/>
    </source>
</evidence>
<evidence type="ECO:0000313" key="2">
    <source>
        <dbReference type="EMBL" id="PSW21164.1"/>
    </source>
</evidence>
<dbReference type="InterPro" id="IPR026588">
    <property type="entry name" value="Choice_anch_A"/>
</dbReference>
<dbReference type="NCBIfam" id="TIGR04215">
    <property type="entry name" value="choice_anch_A"/>
    <property type="match status" value="1"/>
</dbReference>
<feature type="domain" description="Choice-of-anchor A" evidence="1">
    <location>
        <begin position="52"/>
        <end position="301"/>
    </location>
</feature>
<accession>A0A2T3NY03</accession>
<sequence>MTTLIIFGVVCILLKERVLLCRTCLQGANYMLKPATLLAISVTFIPLSHASPLDLLNNHQLIVFEDLESTSEVGGTAIIAGDLNGTASNYATHMSQAMPSGDGLVIGGDLNVNVQVNNNYGAIVGGSNNGIVSLNGPSSGLSSDTSNYDFSQIQAELSQFSTFLASLPSNSLLTQPLGCCNNASFDVGNSVGSLAAVFNIDKEDIFENPLINSYSLNLNSQMPSAIVINVAGENIDDSTFSFNAIGDFVSEAIAELVIWNFYQSETLNLTKAIHGSILAPLAELTNHTEIKGSVAVKSHFQYGKIWGPTFAGIVPATEDPSPAPAPNPLAFMALIVGFLCWRYRVAA</sequence>
<name>A0A2T3NY03_9GAMM</name>
<dbReference type="Pfam" id="PF20597">
    <property type="entry name" value="pAdhesive_15"/>
    <property type="match status" value="1"/>
</dbReference>
<keyword evidence="3" id="KW-1185">Reference proteome</keyword>
<dbReference type="Proteomes" id="UP000241771">
    <property type="component" value="Unassembled WGS sequence"/>
</dbReference>